<sequence length="905" mass="101251">MFLVKKVQLLIGIILFHFFLLMRINAAQLLSPEMGTLIITYQTDQQGQRLDRIRFWLINEKQEKTLYPKKDEFVANNHTCSERTVVISHLPPGRYNIEFVLPNTDHFFERPPIRNIHLTAGSVLKIDQAIRLKPSEKKTDEIAMAGLKETSAVIYINNLTPLPPPLPYPPIPRPILPPPGFPLRLANFSLTVNRTVNWKLMADGRIINASVGSVSNLPIPPGFDYYVVADDIPGYTLKIIPEPPFDANPGDNLKVELFYQRDFGYVSLDTALPPQETHLTLTLTPLQDIQQPPFQINLTAQAGKIFWQSGSLGTGPYIVSYQLPATLLPVPSQQIFIEKGRYTVLTPRFMSKSSLDISTDLSQAIFTLLTEEGQEVGQGRGSHYTFSNLDPGYYILQFSSTDTQLFAAPSDQKIFIAPNQQAKVDVNYQKSGRLTVSSNIDLFSVTIESENSQVKPLKENVSNRSKSLVLPEGRYWVTFDSLTPEIPSSKRQAITIKSTSPQHLFLPYDLETKAPLNQSGSEHGSSKAGIEIVSNLLEGKIEIESLEHPSDRQTVSFKGKSTFIPFQGEGRFKVIFLPASNYETPDPIILTRKAADRSTIQAIYQAETIFLEIPAGMAIIGDPFTDNRQNERPAKEVYIPAFAIAAYEVTNAQFANWLNQAFKNQRAQWDSNRPGFIIDVEGFLLCKTLKANPLAQIQASGNVFSPIPGKENYPAIEVTWYGAHAYCQDKGWRLPTEAEWEKAAGMEFSASNGHLKRYKYGFSQDTIDRSWANYREHPTNESQVMTTPVGFYNGINALPLTIEDRTQQMTHAAQSPAGAYDMSGNVWEWVASWNELETQDINKIAKGGCYDSLADGVRVSERIPLQPGHSDIFTGFRVAKTIVSPPPPAKMEKEPTPALQNTDRS</sequence>
<evidence type="ECO:0000313" key="8">
    <source>
        <dbReference type="Proteomes" id="UP000069902"/>
    </source>
</evidence>
<dbReference type="InParanoid" id="A0A0U5JDV3"/>
<evidence type="ECO:0000256" key="4">
    <source>
        <dbReference type="ARBA" id="ARBA00048679"/>
    </source>
</evidence>
<evidence type="ECO:0000259" key="6">
    <source>
        <dbReference type="Pfam" id="PF03781"/>
    </source>
</evidence>
<gene>
    <name evidence="7" type="ORF">PNK_2090</name>
</gene>
<dbReference type="InterPro" id="IPR005532">
    <property type="entry name" value="SUMF_dom"/>
</dbReference>
<reference evidence="8" key="1">
    <citation type="submission" date="2015-09" db="EMBL/GenBank/DDBJ databases">
        <authorList>
            <person name="Bertelli C."/>
        </authorList>
    </citation>
    <scope>NUCLEOTIDE SEQUENCE [LARGE SCALE GENOMIC DNA]</scope>
    <source>
        <strain evidence="8">KNic</strain>
    </source>
</reference>
<dbReference type="GO" id="GO:0120147">
    <property type="term" value="F:formylglycine-generating oxidase activity"/>
    <property type="evidence" value="ECO:0007669"/>
    <property type="project" value="TreeGrafter"/>
</dbReference>
<comment type="catalytic activity">
    <reaction evidence="4">
        <text>L-seryl-[protein] + ATP = O-phospho-L-seryl-[protein] + ADP + H(+)</text>
        <dbReference type="Rhea" id="RHEA:17989"/>
        <dbReference type="Rhea" id="RHEA-COMP:9863"/>
        <dbReference type="Rhea" id="RHEA-COMP:11604"/>
        <dbReference type="ChEBI" id="CHEBI:15378"/>
        <dbReference type="ChEBI" id="CHEBI:29999"/>
        <dbReference type="ChEBI" id="CHEBI:30616"/>
        <dbReference type="ChEBI" id="CHEBI:83421"/>
        <dbReference type="ChEBI" id="CHEBI:456216"/>
        <dbReference type="EC" id="2.7.11.1"/>
    </reaction>
</comment>
<dbReference type="EMBL" id="LN879502">
    <property type="protein sequence ID" value="CUI17694.1"/>
    <property type="molecule type" value="Genomic_DNA"/>
</dbReference>
<protein>
    <recommendedName>
        <fullName evidence="1">non-specific serine/threonine protein kinase</fullName>
        <ecNumber evidence="1">2.7.11.1</ecNumber>
    </recommendedName>
</protein>
<dbReference type="Gene3D" id="3.90.1580.10">
    <property type="entry name" value="paralog of FGE (formylglycine-generating enzyme)"/>
    <property type="match status" value="1"/>
</dbReference>
<evidence type="ECO:0000256" key="3">
    <source>
        <dbReference type="ARBA" id="ARBA00047899"/>
    </source>
</evidence>
<evidence type="ECO:0000256" key="1">
    <source>
        <dbReference type="ARBA" id="ARBA00012513"/>
    </source>
</evidence>
<evidence type="ECO:0000313" key="7">
    <source>
        <dbReference type="EMBL" id="CUI17694.1"/>
    </source>
</evidence>
<feature type="region of interest" description="Disordered" evidence="5">
    <location>
        <begin position="884"/>
        <end position="905"/>
    </location>
</feature>
<dbReference type="KEGG" id="pnl:PNK_2090"/>
<dbReference type="PATRIC" id="fig|389348.3.peg.2348"/>
<feature type="domain" description="Sulfatase-modifying factor enzyme-like" evidence="6">
    <location>
        <begin position="610"/>
        <end position="798"/>
    </location>
</feature>
<dbReference type="PANTHER" id="PTHR23150">
    <property type="entry name" value="SULFATASE MODIFYING FACTOR 1, 2"/>
    <property type="match status" value="1"/>
</dbReference>
<name>A0A0U5JDV3_9BACT</name>
<dbReference type="InterPro" id="IPR016187">
    <property type="entry name" value="CTDL_fold"/>
</dbReference>
<dbReference type="Proteomes" id="UP000069902">
    <property type="component" value="Chromosome cPNK"/>
</dbReference>
<accession>A0A0U5JDV3</accession>
<evidence type="ECO:0000256" key="2">
    <source>
        <dbReference type="ARBA" id="ARBA00022777"/>
    </source>
</evidence>
<dbReference type="Pfam" id="PF03781">
    <property type="entry name" value="FGE-sulfatase"/>
    <property type="match status" value="2"/>
</dbReference>
<evidence type="ECO:0000256" key="5">
    <source>
        <dbReference type="SAM" id="MobiDB-lite"/>
    </source>
</evidence>
<dbReference type="SUPFAM" id="SSF56436">
    <property type="entry name" value="C-type lectin-like"/>
    <property type="match status" value="1"/>
</dbReference>
<comment type="catalytic activity">
    <reaction evidence="3">
        <text>L-threonyl-[protein] + ATP = O-phospho-L-threonyl-[protein] + ADP + H(+)</text>
        <dbReference type="Rhea" id="RHEA:46608"/>
        <dbReference type="Rhea" id="RHEA-COMP:11060"/>
        <dbReference type="Rhea" id="RHEA-COMP:11605"/>
        <dbReference type="ChEBI" id="CHEBI:15378"/>
        <dbReference type="ChEBI" id="CHEBI:30013"/>
        <dbReference type="ChEBI" id="CHEBI:30616"/>
        <dbReference type="ChEBI" id="CHEBI:61977"/>
        <dbReference type="ChEBI" id="CHEBI:456216"/>
        <dbReference type="EC" id="2.7.11.1"/>
    </reaction>
</comment>
<dbReference type="InterPro" id="IPR051043">
    <property type="entry name" value="Sulfatase_Mod_Factor_Kinase"/>
</dbReference>
<keyword evidence="2" id="KW-0418">Kinase</keyword>
<keyword evidence="2" id="KW-0808">Transferase</keyword>
<proteinExistence type="predicted"/>
<dbReference type="InterPro" id="IPR042095">
    <property type="entry name" value="SUMF_sf"/>
</dbReference>
<organism evidence="7 8">
    <name type="scientific">Candidatus Protochlamydia naegleriophila</name>
    <dbReference type="NCBI Taxonomy" id="389348"/>
    <lineage>
        <taxon>Bacteria</taxon>
        <taxon>Pseudomonadati</taxon>
        <taxon>Chlamydiota</taxon>
        <taxon>Chlamydiia</taxon>
        <taxon>Parachlamydiales</taxon>
        <taxon>Parachlamydiaceae</taxon>
        <taxon>Candidatus Protochlamydia</taxon>
    </lineage>
</organism>
<dbReference type="EC" id="2.7.11.1" evidence="1"/>
<keyword evidence="8" id="KW-1185">Reference proteome</keyword>
<dbReference type="GO" id="GO:0004674">
    <property type="term" value="F:protein serine/threonine kinase activity"/>
    <property type="evidence" value="ECO:0007669"/>
    <property type="project" value="UniProtKB-EC"/>
</dbReference>
<dbReference type="PANTHER" id="PTHR23150:SF19">
    <property type="entry name" value="FORMYLGLYCINE-GENERATING ENZYME"/>
    <property type="match status" value="1"/>
</dbReference>
<dbReference type="STRING" id="389348.PNK_2090"/>
<dbReference type="AlphaFoldDB" id="A0A0U5JDV3"/>
<feature type="domain" description="Sulfatase-modifying factor enzyme-like" evidence="6">
    <location>
        <begin position="805"/>
        <end position="880"/>
    </location>
</feature>